<dbReference type="InterPro" id="IPR050065">
    <property type="entry name" value="GlmU-like"/>
</dbReference>
<evidence type="ECO:0000313" key="4">
    <source>
        <dbReference type="EMBL" id="AVQ37344.1"/>
    </source>
</evidence>
<evidence type="ECO:0000256" key="2">
    <source>
        <dbReference type="ARBA" id="ARBA00022695"/>
    </source>
</evidence>
<keyword evidence="1" id="KW-0808">Transferase</keyword>
<dbReference type="Gene3D" id="3.90.550.10">
    <property type="entry name" value="Spore Coat Polysaccharide Biosynthesis Protein SpsA, Chain A"/>
    <property type="match status" value="1"/>
</dbReference>
<evidence type="ECO:0000259" key="3">
    <source>
        <dbReference type="Pfam" id="PF20202"/>
    </source>
</evidence>
<dbReference type="PANTHER" id="PTHR43584">
    <property type="entry name" value="NUCLEOTIDYL TRANSFERASE"/>
    <property type="match status" value="1"/>
</dbReference>
<reference evidence="4 5" key="1">
    <citation type="submission" date="2018-01" db="EMBL/GenBank/DDBJ databases">
        <title>Genetic Diversity of Clostridium botulinum in seafood.</title>
        <authorList>
            <person name="Athira V."/>
            <person name="Arun Jyothi P.V."/>
            <person name="Lalitha K.V."/>
            <person name="Joseph T.C."/>
        </authorList>
    </citation>
    <scope>NUCLEOTIDE SEQUENCE [LARGE SCALE GENOMIC DNA]</scope>
    <source>
        <strain evidence="4 5">Mfbjulcb8</strain>
    </source>
</reference>
<dbReference type="RefSeq" id="WP_159034043.1">
    <property type="nucleotide sequence ID" value="NZ_CP027777.1"/>
</dbReference>
<name>A0ABC8CS74_CLOBO</name>
<dbReference type="SUPFAM" id="SSF53448">
    <property type="entry name" value="Nucleotide-diphospho-sugar transferases"/>
    <property type="match status" value="1"/>
</dbReference>
<gene>
    <name evidence="4" type="ORF">C7M56_01115</name>
</gene>
<dbReference type="Proteomes" id="UP000240615">
    <property type="component" value="Chromosome"/>
</dbReference>
<evidence type="ECO:0000313" key="5">
    <source>
        <dbReference type="Proteomes" id="UP000240615"/>
    </source>
</evidence>
<proteinExistence type="predicted"/>
<sequence length="256" mass="29191">MKYKAVILAAGIGSRLEPYSKDTPKCLIDLNGTNSIKHILYCLSQCGVNEIVIVVGYRAEQIKEAIGNSMFNMNITYIHNKYYSHHGCEYSLALSAPALEDADKVLITEGDLLMPVEYYKTFTDDKSENAVAIRDIEINPKRSVVAIGKNNLVEKFIYDREHIDVFRFIEDKNMVLGESMQLWKFEGACKKLLVNLLHKFTDTISSEANIENGLYSINLALKTYKLKPVLITGDNWINLNTVEDVMKGRRELWLKR</sequence>
<dbReference type="GO" id="GO:0016779">
    <property type="term" value="F:nucleotidyltransferase activity"/>
    <property type="evidence" value="ECO:0007669"/>
    <property type="project" value="UniProtKB-KW"/>
</dbReference>
<feature type="domain" description="DUF6564" evidence="3">
    <location>
        <begin position="42"/>
        <end position="247"/>
    </location>
</feature>
<dbReference type="AlphaFoldDB" id="A0ABC8CS74"/>
<keyword evidence="2" id="KW-0548">Nucleotidyltransferase</keyword>
<evidence type="ECO:0000256" key="1">
    <source>
        <dbReference type="ARBA" id="ARBA00022679"/>
    </source>
</evidence>
<organism evidence="4 5">
    <name type="scientific">Clostridium botulinum</name>
    <dbReference type="NCBI Taxonomy" id="1491"/>
    <lineage>
        <taxon>Bacteria</taxon>
        <taxon>Bacillati</taxon>
        <taxon>Bacillota</taxon>
        <taxon>Clostridia</taxon>
        <taxon>Eubacteriales</taxon>
        <taxon>Clostridiaceae</taxon>
        <taxon>Clostridium</taxon>
    </lineage>
</organism>
<dbReference type="Pfam" id="PF20202">
    <property type="entry name" value="DUF6564"/>
    <property type="match status" value="1"/>
</dbReference>
<dbReference type="PANTHER" id="PTHR43584:SF8">
    <property type="entry name" value="N-ACETYLMURAMATE ALPHA-1-PHOSPHATE URIDYLYLTRANSFERASE"/>
    <property type="match status" value="1"/>
</dbReference>
<protein>
    <recommendedName>
        <fullName evidence="3">DUF6564 domain-containing protein</fullName>
    </recommendedName>
</protein>
<dbReference type="EMBL" id="CP027777">
    <property type="protein sequence ID" value="AVQ37344.1"/>
    <property type="molecule type" value="Genomic_DNA"/>
</dbReference>
<accession>A0ABC8CS74</accession>
<dbReference type="InterPro" id="IPR029044">
    <property type="entry name" value="Nucleotide-diphossugar_trans"/>
</dbReference>
<dbReference type="InterPro" id="IPR046694">
    <property type="entry name" value="DUF6564"/>
</dbReference>